<evidence type="ECO:0000256" key="2">
    <source>
        <dbReference type="ARBA" id="ARBA00022692"/>
    </source>
</evidence>
<dbReference type="EMBL" id="BBXM02000004">
    <property type="protein sequence ID" value="GIC89380.1"/>
    <property type="molecule type" value="Genomic_DNA"/>
</dbReference>
<feature type="transmembrane region" description="Helical" evidence="5">
    <location>
        <begin position="165"/>
        <end position="189"/>
    </location>
</feature>
<evidence type="ECO:0000256" key="4">
    <source>
        <dbReference type="ARBA" id="ARBA00023136"/>
    </source>
</evidence>
<evidence type="ECO:0000256" key="1">
    <source>
        <dbReference type="ARBA" id="ARBA00004141"/>
    </source>
</evidence>
<accession>A0A8E0V101</accession>
<dbReference type="GO" id="GO:0022857">
    <property type="term" value="F:transmembrane transporter activity"/>
    <property type="evidence" value="ECO:0007669"/>
    <property type="project" value="InterPro"/>
</dbReference>
<evidence type="ECO:0000256" key="5">
    <source>
        <dbReference type="SAM" id="Phobius"/>
    </source>
</evidence>
<feature type="transmembrane region" description="Helical" evidence="5">
    <location>
        <begin position="473"/>
        <end position="493"/>
    </location>
</feature>
<comment type="subcellular location">
    <subcellularLocation>
        <location evidence="1">Membrane</location>
        <topology evidence="1">Multi-pass membrane protein</topology>
    </subcellularLocation>
</comment>
<evidence type="ECO:0000313" key="6">
    <source>
        <dbReference type="EMBL" id="GIC89380.1"/>
    </source>
</evidence>
<evidence type="ECO:0000313" key="7">
    <source>
        <dbReference type="Proteomes" id="UP000036893"/>
    </source>
</evidence>
<dbReference type="AlphaFoldDB" id="A0A8E0V101"/>
<protein>
    <submittedName>
        <fullName evidence="6">Uncharacterized protein</fullName>
    </submittedName>
</protein>
<dbReference type="RefSeq" id="XP_043146646.1">
    <property type="nucleotide sequence ID" value="XM_043290711.1"/>
</dbReference>
<dbReference type="Pfam" id="PF07690">
    <property type="entry name" value="MFS_1"/>
    <property type="match status" value="1"/>
</dbReference>
<name>A0A8E0V101_9EURO</name>
<dbReference type="PANTHER" id="PTHR23507">
    <property type="entry name" value="ZGC:174356"/>
    <property type="match status" value="1"/>
</dbReference>
<feature type="transmembrane region" description="Helical" evidence="5">
    <location>
        <begin position="201"/>
        <end position="223"/>
    </location>
</feature>
<feature type="transmembrane region" description="Helical" evidence="5">
    <location>
        <begin position="134"/>
        <end position="153"/>
    </location>
</feature>
<dbReference type="GeneID" id="66993270"/>
<dbReference type="InterPro" id="IPR036259">
    <property type="entry name" value="MFS_trans_sf"/>
</dbReference>
<dbReference type="GO" id="GO:0016020">
    <property type="term" value="C:membrane"/>
    <property type="evidence" value="ECO:0007669"/>
    <property type="project" value="UniProtKB-SubCell"/>
</dbReference>
<feature type="transmembrane region" description="Helical" evidence="5">
    <location>
        <begin position="438"/>
        <end position="461"/>
    </location>
</feature>
<sequence length="494" mass="54185">MEQSTYNLSMEEDSPLLPSSCVSAPEEDRGKATWQAWKVPLLCYACAILLDWAQVMRATPKVRLFESILCERYYSARSLEHLSQMALPESMCKIAPIQKDLVAVQAWLKLGDNLCALVTARLFGQLASSQRRTLVLTLGVWGQVLAEAWIVVICRLTPLVPFETVYVSIILRAVGGGEMVLSAIVHAILADVVPEGKRAEAFFHLASTTLLSEIFAPAIGSVLMDKEVYAPLLAGLPLQVISLVAIAILPKETELLREPTDALTDREAGYPATQHSVWQILRRQWPFFLVHVSFLTSMLARETLDFLVQYISRRLNWSLSKVVSVQKEYPEDISSLTGQANYIVSLKSLFNLILFLYILPVFKSRLVQHDAVHPSRVDLWIARASAAFGVTGLALLGFSSSPLSIILSLIIYTLSSGYPHVLQSYGTSMLPSEAVTSFYTSLAMVLIFGTLVGSPLLAMAFRAGLGMEEAGMGLAFYVAAGLFGISTTGAWALS</sequence>
<reference evidence="6" key="1">
    <citation type="journal article" date="2015" name="Genome Announc.">
        <title>Draft Genome Sequence of the Pathogenic Filamentous Fungus Aspergillus udagawae Strain IFM 46973T.</title>
        <authorList>
            <person name="Kusuya Y."/>
            <person name="Takahashi-Nakaguchi A."/>
            <person name="Takahashi H."/>
            <person name="Yaguchi T."/>
        </authorList>
    </citation>
    <scope>NUCLEOTIDE SEQUENCE</scope>
    <source>
        <strain evidence="6">IFM 46973</strain>
    </source>
</reference>
<dbReference type="SUPFAM" id="SSF103473">
    <property type="entry name" value="MFS general substrate transporter"/>
    <property type="match status" value="1"/>
</dbReference>
<feature type="transmembrane region" description="Helical" evidence="5">
    <location>
        <begin position="229"/>
        <end position="249"/>
    </location>
</feature>
<keyword evidence="3 5" id="KW-1133">Transmembrane helix</keyword>
<comment type="caution">
    <text evidence="6">The sequence shown here is derived from an EMBL/GenBank/DDBJ whole genome shotgun (WGS) entry which is preliminary data.</text>
</comment>
<evidence type="ECO:0000256" key="3">
    <source>
        <dbReference type="ARBA" id="ARBA00022989"/>
    </source>
</evidence>
<organism evidence="6 7">
    <name type="scientific">Aspergillus udagawae</name>
    <dbReference type="NCBI Taxonomy" id="91492"/>
    <lineage>
        <taxon>Eukaryota</taxon>
        <taxon>Fungi</taxon>
        <taxon>Dikarya</taxon>
        <taxon>Ascomycota</taxon>
        <taxon>Pezizomycotina</taxon>
        <taxon>Eurotiomycetes</taxon>
        <taxon>Eurotiomycetidae</taxon>
        <taxon>Eurotiales</taxon>
        <taxon>Aspergillaceae</taxon>
        <taxon>Aspergillus</taxon>
        <taxon>Aspergillus subgen. Fumigati</taxon>
    </lineage>
</organism>
<proteinExistence type="predicted"/>
<dbReference type="PANTHER" id="PTHR23507:SF1">
    <property type="entry name" value="FI18259P1-RELATED"/>
    <property type="match status" value="1"/>
</dbReference>
<gene>
    <name evidence="6" type="ORF">Aud_005793</name>
</gene>
<keyword evidence="4 5" id="KW-0472">Membrane</keyword>
<dbReference type="InterPro" id="IPR011701">
    <property type="entry name" value="MFS"/>
</dbReference>
<keyword evidence="2 5" id="KW-0812">Transmembrane</keyword>
<reference evidence="6" key="2">
    <citation type="submission" date="2021-01" db="EMBL/GenBank/DDBJ databases">
        <title>Pan-genome distribution and transcriptional activeness of fungal secondary metabolism genes in Aspergillus section Fumigati.</title>
        <authorList>
            <person name="Takahashi H."/>
            <person name="Umemura M."/>
            <person name="Ninomiya A."/>
            <person name="Kusuya Y."/>
            <person name="Urayama S."/>
            <person name="Shimizu M."/>
            <person name="Watanabe A."/>
            <person name="Kamei K."/>
            <person name="Yaguchi T."/>
            <person name="Hagiwara D."/>
        </authorList>
    </citation>
    <scope>NUCLEOTIDE SEQUENCE</scope>
    <source>
        <strain evidence="6">IFM 46973</strain>
    </source>
</reference>
<dbReference type="Proteomes" id="UP000036893">
    <property type="component" value="Unassembled WGS sequence"/>
</dbReference>
<dbReference type="Gene3D" id="1.20.1250.20">
    <property type="entry name" value="MFS general substrate transporter like domains"/>
    <property type="match status" value="1"/>
</dbReference>